<feature type="transmembrane region" description="Helical" evidence="8">
    <location>
        <begin position="210"/>
        <end position="232"/>
    </location>
</feature>
<evidence type="ECO:0000256" key="6">
    <source>
        <dbReference type="ARBA" id="ARBA00022989"/>
    </source>
</evidence>
<feature type="transmembrane region" description="Helical" evidence="8">
    <location>
        <begin position="416"/>
        <end position="438"/>
    </location>
</feature>
<dbReference type="EMBL" id="CP014135">
    <property type="protein sequence ID" value="AMB85077.1"/>
    <property type="molecule type" value="Genomic_DNA"/>
</dbReference>
<organism evidence="10 11">
    <name type="scientific">Pseudomonas agarici</name>
    <dbReference type="NCBI Taxonomy" id="46677"/>
    <lineage>
        <taxon>Bacteria</taxon>
        <taxon>Pseudomonadati</taxon>
        <taxon>Pseudomonadota</taxon>
        <taxon>Gammaproteobacteria</taxon>
        <taxon>Pseudomonadales</taxon>
        <taxon>Pseudomonadaceae</taxon>
        <taxon>Pseudomonas</taxon>
    </lineage>
</organism>
<feature type="transmembrane region" description="Helical" evidence="8">
    <location>
        <begin position="115"/>
        <end position="139"/>
    </location>
</feature>
<dbReference type="AlphaFoldDB" id="A0A0X1SZ59"/>
<dbReference type="CDD" id="cd06261">
    <property type="entry name" value="TM_PBP2"/>
    <property type="match status" value="2"/>
</dbReference>
<feature type="transmembrane region" description="Helical" evidence="8">
    <location>
        <begin position="547"/>
        <end position="568"/>
    </location>
</feature>
<dbReference type="PROSITE" id="PS50928">
    <property type="entry name" value="ABC_TM1"/>
    <property type="match status" value="2"/>
</dbReference>
<comment type="subcellular location">
    <subcellularLocation>
        <location evidence="1">Cell inner membrane</location>
        <topology evidence="1">Multi-pass membrane protein</topology>
    </subcellularLocation>
    <subcellularLocation>
        <location evidence="8">Cell membrane</location>
        <topology evidence="8">Multi-pass membrane protein</topology>
    </subcellularLocation>
</comment>
<feature type="transmembrane region" description="Helical" evidence="8">
    <location>
        <begin position="24"/>
        <end position="47"/>
    </location>
</feature>
<dbReference type="InterPro" id="IPR000515">
    <property type="entry name" value="MetI-like"/>
</dbReference>
<reference evidence="10 11" key="1">
    <citation type="submission" date="2016-01" db="EMBL/GenBank/DDBJ databases">
        <authorList>
            <person name="McClelland M."/>
            <person name="Jain A."/>
            <person name="Saraogi P."/>
            <person name="Mendelson R."/>
            <person name="Westerman R."/>
            <person name="SanMiguel P."/>
            <person name="Csonka L."/>
        </authorList>
    </citation>
    <scope>NUCLEOTIDE SEQUENCE [LARGE SCALE GENOMIC DNA]</scope>
    <source>
        <strain evidence="10 11">NCPPB 2472</strain>
    </source>
</reference>
<evidence type="ECO:0000256" key="7">
    <source>
        <dbReference type="ARBA" id="ARBA00023136"/>
    </source>
</evidence>
<dbReference type="KEGG" id="pagb:AWM79_07040"/>
<evidence type="ECO:0000256" key="2">
    <source>
        <dbReference type="ARBA" id="ARBA00022448"/>
    </source>
</evidence>
<comment type="similarity">
    <text evidence="8">Belongs to the binding-protein-dependent transport system permease family.</text>
</comment>
<evidence type="ECO:0000256" key="4">
    <source>
        <dbReference type="ARBA" id="ARBA00022519"/>
    </source>
</evidence>
<proteinExistence type="inferred from homology"/>
<keyword evidence="3" id="KW-1003">Cell membrane</keyword>
<feature type="transmembrane region" description="Helical" evidence="8">
    <location>
        <begin position="382"/>
        <end position="404"/>
    </location>
</feature>
<dbReference type="SUPFAM" id="SSF161098">
    <property type="entry name" value="MetI-like"/>
    <property type="match status" value="2"/>
</dbReference>
<keyword evidence="4" id="KW-0997">Cell inner membrane</keyword>
<keyword evidence="7 8" id="KW-0472">Membrane</keyword>
<dbReference type="GO" id="GO:0055085">
    <property type="term" value="P:transmembrane transport"/>
    <property type="evidence" value="ECO:0007669"/>
    <property type="project" value="InterPro"/>
</dbReference>
<keyword evidence="2 8" id="KW-0813">Transport</keyword>
<feature type="domain" description="ABC transmembrane type-1" evidence="9">
    <location>
        <begin position="80"/>
        <end position="289"/>
    </location>
</feature>
<feature type="transmembrane region" description="Helical" evidence="8">
    <location>
        <begin position="444"/>
        <end position="464"/>
    </location>
</feature>
<feature type="domain" description="ABC transmembrane type-1" evidence="9">
    <location>
        <begin position="378"/>
        <end position="568"/>
    </location>
</feature>
<evidence type="ECO:0000313" key="11">
    <source>
        <dbReference type="Proteomes" id="UP000063229"/>
    </source>
</evidence>
<dbReference type="GO" id="GO:0005886">
    <property type="term" value="C:plasma membrane"/>
    <property type="evidence" value="ECO:0007669"/>
    <property type="project" value="UniProtKB-SubCell"/>
</dbReference>
<feature type="transmembrane region" description="Helical" evidence="8">
    <location>
        <begin position="84"/>
        <end position="103"/>
    </location>
</feature>
<gene>
    <name evidence="10" type="ORF">AWM79_07040</name>
</gene>
<accession>A0A0X1SZ59</accession>
<keyword evidence="11" id="KW-1185">Reference proteome</keyword>
<keyword evidence="5 8" id="KW-0812">Transmembrane</keyword>
<evidence type="ECO:0000259" key="9">
    <source>
        <dbReference type="PROSITE" id="PS50928"/>
    </source>
</evidence>
<dbReference type="InterPro" id="IPR035906">
    <property type="entry name" value="MetI-like_sf"/>
</dbReference>
<evidence type="ECO:0000256" key="1">
    <source>
        <dbReference type="ARBA" id="ARBA00004429"/>
    </source>
</evidence>
<dbReference type="Gene3D" id="1.10.3720.10">
    <property type="entry name" value="MetI-like"/>
    <property type="match status" value="2"/>
</dbReference>
<evidence type="ECO:0000256" key="8">
    <source>
        <dbReference type="RuleBase" id="RU363032"/>
    </source>
</evidence>
<dbReference type="Pfam" id="PF00528">
    <property type="entry name" value="BPD_transp_1"/>
    <property type="match status" value="2"/>
</dbReference>
<dbReference type="STRING" id="46677.AWM79_07040"/>
<evidence type="ECO:0000313" key="10">
    <source>
        <dbReference type="EMBL" id="AMB85077.1"/>
    </source>
</evidence>
<evidence type="ECO:0000256" key="3">
    <source>
        <dbReference type="ARBA" id="ARBA00022475"/>
    </source>
</evidence>
<dbReference type="PANTHER" id="PTHR43357:SF4">
    <property type="entry name" value="INNER MEMBRANE ABC TRANSPORTER PERMEASE PROTEIN YDCV"/>
    <property type="match status" value="1"/>
</dbReference>
<keyword evidence="6 8" id="KW-1133">Transmembrane helix</keyword>
<feature type="transmembrane region" description="Helical" evidence="8">
    <location>
        <begin position="159"/>
        <end position="189"/>
    </location>
</feature>
<name>A0A0X1SZ59_PSEAA</name>
<feature type="transmembrane region" description="Helical" evidence="8">
    <location>
        <begin position="268"/>
        <end position="288"/>
    </location>
</feature>
<dbReference type="RefSeq" id="WP_060782490.1">
    <property type="nucleotide sequence ID" value="NZ_CP014135.1"/>
</dbReference>
<dbReference type="Proteomes" id="UP000063229">
    <property type="component" value="Chromosome"/>
</dbReference>
<evidence type="ECO:0000256" key="5">
    <source>
        <dbReference type="ARBA" id="ARBA00022692"/>
    </source>
</evidence>
<dbReference type="PANTHER" id="PTHR43357">
    <property type="entry name" value="INNER MEMBRANE ABC TRANSPORTER PERMEASE PROTEIN YDCV"/>
    <property type="match status" value="1"/>
</dbReference>
<sequence length="580" mass="65360">MDIVERNSVSSLSESRRWRIDLKWVVIGVSILVVAYLALMPLIFLLWQSFFTPQTAASAAQFTLQNYIKAYTSSETFTLFVNSIQFATGTSIFAFIVGTALAWMNERTNTPLKSLFFSLSIIPLIIPGILFTVSWILLASPKIGILNLMLQDLFQTKHIFFNIYSMWGMIWVDGLHYSSMTFLIMTAAFRSMDPSLEESAMMSGASVLQIVWRITLKLAWPAIFATLLIMFVRSIESFEVPALIGLPVGIQVFTSSIYDAIHQYPSQIGLASSYAVTLLLITTVGVYFQSRLSSQGNKYSTVTGKGFRPRTMDLGKWRYVTAGLFILYFALIVVLPFLVLLWSSLQKYYSVPSIAALHNLTFDAYKFIINYPTLIDAVWNSLILAVGSATLIMLLTSVICWIVVKTKLPGRWMLDNLASLPMVFPGLVLGLAIMVFYLNVDIGIYGTMWIMFLAYVTRFLPYGLRYNTTSMLQIHKELEESAAMSGASWSTTFWRIILPLLKPGLMAGWIYIMIVSIRELSTSILLYSPGTEVVSIQIWELWENGQYVELSALGVMFIIVLFMLVMLAQFVGKKFGVKET</sequence>
<feature type="transmembrane region" description="Helical" evidence="8">
    <location>
        <begin position="317"/>
        <end position="342"/>
    </location>
</feature>
<protein>
    <submittedName>
        <fullName evidence="10">ABC transporter permease</fullName>
    </submittedName>
</protein>